<dbReference type="EMBL" id="JARTLD010000066">
    <property type="protein sequence ID" value="MED5020448.1"/>
    <property type="molecule type" value="Genomic_DNA"/>
</dbReference>
<organism evidence="8 9">
    <name type="scientific">Paenibacillus chibensis</name>
    <dbReference type="NCBI Taxonomy" id="59846"/>
    <lineage>
        <taxon>Bacteria</taxon>
        <taxon>Bacillati</taxon>
        <taxon>Bacillota</taxon>
        <taxon>Bacilli</taxon>
        <taxon>Bacillales</taxon>
        <taxon>Paenibacillaceae</taxon>
        <taxon>Paenibacillus</taxon>
    </lineage>
</organism>
<evidence type="ECO:0000313" key="8">
    <source>
        <dbReference type="EMBL" id="MED5020448.1"/>
    </source>
</evidence>
<dbReference type="NCBIfam" id="NF002231">
    <property type="entry name" value="PRK01130.1"/>
    <property type="match status" value="1"/>
</dbReference>
<evidence type="ECO:0000256" key="3">
    <source>
        <dbReference type="ARBA" id="ARBA00005081"/>
    </source>
</evidence>
<protein>
    <recommendedName>
        <fullName evidence="7">Putative N-acetylmannosamine-6-phosphate 2-epimerase</fullName>
        <ecNumber evidence="7">5.1.3.9</ecNumber>
    </recommendedName>
    <alternativeName>
        <fullName evidence="7">ManNAc-6-P epimerase</fullName>
    </alternativeName>
</protein>
<comment type="pathway">
    <text evidence="3 7">Amino-sugar metabolism; N-acetylneuraminate degradation; D-fructose 6-phosphate from N-acetylneuraminate: step 3/5.</text>
</comment>
<dbReference type="InterPro" id="IPR011060">
    <property type="entry name" value="RibuloseP-bd_barrel"/>
</dbReference>
<sequence length="226" mass="23753">MRDIFKSRGLIVSCQALEGEPLHGGDTMVKMALAAQQSGAIGIRANGVHDIRGIKQAVQLPVIGIIKRVLPGSDIFITPTLTEVRQVIEAGAEIVALDVTDRENRLKTVRELIDEAHAAGAAVMADVSTFEEGMAAEKLGVDYVGTTLSGYTSYSTQVAGPDIRLLSELARSLTKAVLIAEGKISTPADAALALAVGAEYVVVGSAITRPQLITEQYVQAMSVVLG</sequence>
<gene>
    <name evidence="7" type="primary">nanE</name>
    <name evidence="8" type="ORF">P9847_24570</name>
</gene>
<reference evidence="8 9" key="1">
    <citation type="submission" date="2023-03" db="EMBL/GenBank/DDBJ databases">
        <title>Bacillus Genome Sequencing.</title>
        <authorList>
            <person name="Dunlap C."/>
        </authorList>
    </citation>
    <scope>NUCLEOTIDE SEQUENCE [LARGE SCALE GENOMIC DNA]</scope>
    <source>
        <strain evidence="8 9">NRS-52</strain>
    </source>
</reference>
<keyword evidence="6 7" id="KW-0119">Carbohydrate metabolism</keyword>
<comment type="similarity">
    <text evidence="4 7">Belongs to the NanE family.</text>
</comment>
<evidence type="ECO:0000256" key="7">
    <source>
        <dbReference type="HAMAP-Rule" id="MF_01235"/>
    </source>
</evidence>
<dbReference type="PANTHER" id="PTHR36204">
    <property type="entry name" value="N-ACETYLMANNOSAMINE-6-PHOSPHATE 2-EPIMERASE-RELATED"/>
    <property type="match status" value="1"/>
</dbReference>
<dbReference type="Proteomes" id="UP001343257">
    <property type="component" value="Unassembled WGS sequence"/>
</dbReference>
<dbReference type="HAMAP" id="MF_01235">
    <property type="entry name" value="ManNAc6P_epimer"/>
    <property type="match status" value="1"/>
</dbReference>
<keyword evidence="9" id="KW-1185">Reference proteome</keyword>
<dbReference type="Gene3D" id="3.20.20.70">
    <property type="entry name" value="Aldolase class I"/>
    <property type="match status" value="1"/>
</dbReference>
<dbReference type="InterPro" id="IPR007260">
    <property type="entry name" value="NanE"/>
</dbReference>
<accession>A0ABU6Q204</accession>
<comment type="catalytic activity">
    <reaction evidence="1 7">
        <text>an N-acyl-D-glucosamine 6-phosphate = an N-acyl-D-mannosamine 6-phosphate</text>
        <dbReference type="Rhea" id="RHEA:23932"/>
        <dbReference type="ChEBI" id="CHEBI:57599"/>
        <dbReference type="ChEBI" id="CHEBI:57666"/>
        <dbReference type="EC" id="5.1.3.9"/>
    </reaction>
</comment>
<evidence type="ECO:0000256" key="6">
    <source>
        <dbReference type="ARBA" id="ARBA00023277"/>
    </source>
</evidence>
<dbReference type="InterPro" id="IPR013785">
    <property type="entry name" value="Aldolase_TIM"/>
</dbReference>
<keyword evidence="5 7" id="KW-0413">Isomerase</keyword>
<evidence type="ECO:0000256" key="2">
    <source>
        <dbReference type="ARBA" id="ARBA00002147"/>
    </source>
</evidence>
<evidence type="ECO:0000313" key="9">
    <source>
        <dbReference type="Proteomes" id="UP001343257"/>
    </source>
</evidence>
<evidence type="ECO:0000256" key="5">
    <source>
        <dbReference type="ARBA" id="ARBA00023235"/>
    </source>
</evidence>
<evidence type="ECO:0000256" key="4">
    <source>
        <dbReference type="ARBA" id="ARBA00007439"/>
    </source>
</evidence>
<evidence type="ECO:0000256" key="1">
    <source>
        <dbReference type="ARBA" id="ARBA00000056"/>
    </source>
</evidence>
<dbReference type="GO" id="GO:0047465">
    <property type="term" value="F:N-acylglucosamine-6-phosphate 2-epimerase activity"/>
    <property type="evidence" value="ECO:0007669"/>
    <property type="project" value="UniProtKB-EC"/>
</dbReference>
<dbReference type="CDD" id="cd04729">
    <property type="entry name" value="NanE"/>
    <property type="match status" value="1"/>
</dbReference>
<dbReference type="SUPFAM" id="SSF51366">
    <property type="entry name" value="Ribulose-phoshate binding barrel"/>
    <property type="match status" value="1"/>
</dbReference>
<dbReference type="EC" id="5.1.3.9" evidence="7"/>
<proteinExistence type="inferred from homology"/>
<name>A0ABU6Q204_9BACL</name>
<comment type="caution">
    <text evidence="8">The sequence shown here is derived from an EMBL/GenBank/DDBJ whole genome shotgun (WGS) entry which is preliminary data.</text>
</comment>
<dbReference type="Pfam" id="PF04131">
    <property type="entry name" value="NanE"/>
    <property type="match status" value="1"/>
</dbReference>
<dbReference type="RefSeq" id="WP_328281852.1">
    <property type="nucleotide sequence ID" value="NZ_JARTLD010000066.1"/>
</dbReference>
<dbReference type="PANTHER" id="PTHR36204:SF1">
    <property type="entry name" value="N-ACETYLMANNOSAMINE-6-PHOSPHATE 2-EPIMERASE-RELATED"/>
    <property type="match status" value="1"/>
</dbReference>
<comment type="function">
    <text evidence="2 7">Converts N-acetylmannosamine-6-phosphate (ManNAc-6-P) to N-acetylglucosamine-6-phosphate (GlcNAc-6-P).</text>
</comment>